<dbReference type="RefSeq" id="WP_134019145.1">
    <property type="nucleotide sequence ID" value="NZ_SOEC01000014.1"/>
</dbReference>
<proteinExistence type="predicted"/>
<dbReference type="InterPro" id="IPR000014">
    <property type="entry name" value="PAS"/>
</dbReference>
<dbReference type="SMART" id="SM00091">
    <property type="entry name" value="PAS"/>
    <property type="match status" value="1"/>
</dbReference>
<dbReference type="EMBL" id="SOEC01000014">
    <property type="protein sequence ID" value="TDX26952.1"/>
    <property type="molecule type" value="Genomic_DNA"/>
</dbReference>
<feature type="domain" description="PAS" evidence="1">
    <location>
        <begin position="177"/>
        <end position="247"/>
    </location>
</feature>
<dbReference type="InterPro" id="IPR035965">
    <property type="entry name" value="PAS-like_dom_sf"/>
</dbReference>
<dbReference type="AlphaFoldDB" id="A0A4R8FNG4"/>
<evidence type="ECO:0000259" key="1">
    <source>
        <dbReference type="PROSITE" id="PS50112"/>
    </source>
</evidence>
<dbReference type="OrthoDB" id="9808408at2"/>
<evidence type="ECO:0000313" key="2">
    <source>
        <dbReference type="EMBL" id="TDX26952.1"/>
    </source>
</evidence>
<dbReference type="NCBIfam" id="TIGR00229">
    <property type="entry name" value="sensory_box"/>
    <property type="match status" value="1"/>
</dbReference>
<dbReference type="Proteomes" id="UP000294489">
    <property type="component" value="Unassembled WGS sequence"/>
</dbReference>
<dbReference type="SUPFAM" id="SSF55781">
    <property type="entry name" value="GAF domain-like"/>
    <property type="match status" value="1"/>
</dbReference>
<dbReference type="CDD" id="cd00130">
    <property type="entry name" value="PAS"/>
    <property type="match status" value="1"/>
</dbReference>
<reference evidence="2 3" key="1">
    <citation type="submission" date="2019-03" db="EMBL/GenBank/DDBJ databases">
        <title>Freshwater and sediment microbial communities from various areas in North America, analyzing microbe dynamics in response to fracking.</title>
        <authorList>
            <person name="Lamendella R."/>
        </authorList>
    </citation>
    <scope>NUCLEOTIDE SEQUENCE [LARGE SCALE GENOMIC DNA]</scope>
    <source>
        <strain evidence="2 3">6_TX</strain>
    </source>
</reference>
<dbReference type="Gene3D" id="3.30.450.20">
    <property type="entry name" value="PAS domain"/>
    <property type="match status" value="1"/>
</dbReference>
<dbReference type="InterPro" id="IPR029016">
    <property type="entry name" value="GAF-like_dom_sf"/>
</dbReference>
<dbReference type="Pfam" id="PF13185">
    <property type="entry name" value="GAF_2"/>
    <property type="match status" value="1"/>
</dbReference>
<evidence type="ECO:0000313" key="3">
    <source>
        <dbReference type="Proteomes" id="UP000294489"/>
    </source>
</evidence>
<dbReference type="Pfam" id="PF13426">
    <property type="entry name" value="PAS_9"/>
    <property type="match status" value="1"/>
</dbReference>
<sequence length="288" mass="32143">MWGIRRELQAQQSIQDLIARDEPLSGTLLAICELTNSMIPSSLSKVMLFDAESQTLRFAAGNLLPEACQQDMRALPIGPDEDICCRAAFLKQLVVSEDVRHDSFSSVSHEFIEQNGLRACWAYPVLSRERVLLGTFAVFYRVPGPPSRREIDLMSRATALVALAIERDEARQAHRITQQRYQSLFTCHPDGVFSLDLTGHVEEVNPAGLALTGYTRDALLGQHFSRFVVAEDLPRVDEAFRNAVKGKQQQYDIRAISADGNIYIVTIINLPITVNEEVVGVYGIARKP</sequence>
<dbReference type="PROSITE" id="PS50112">
    <property type="entry name" value="PAS"/>
    <property type="match status" value="1"/>
</dbReference>
<protein>
    <submittedName>
        <fullName evidence="2">PAS domain S-box-containing protein</fullName>
    </submittedName>
</protein>
<gene>
    <name evidence="2" type="ORF">DFO67_11434</name>
</gene>
<dbReference type="Gene3D" id="3.30.450.40">
    <property type="match status" value="1"/>
</dbReference>
<comment type="caution">
    <text evidence="2">The sequence shown here is derived from an EMBL/GenBank/DDBJ whole genome shotgun (WGS) entry which is preliminary data.</text>
</comment>
<name>A0A4R8FNG4_9GAMM</name>
<dbReference type="SUPFAM" id="SSF55785">
    <property type="entry name" value="PYP-like sensor domain (PAS domain)"/>
    <property type="match status" value="1"/>
</dbReference>
<organism evidence="2 3">
    <name type="scientific">Modicisalibacter xianhensis</name>
    <dbReference type="NCBI Taxonomy" id="442341"/>
    <lineage>
        <taxon>Bacteria</taxon>
        <taxon>Pseudomonadati</taxon>
        <taxon>Pseudomonadota</taxon>
        <taxon>Gammaproteobacteria</taxon>
        <taxon>Oceanospirillales</taxon>
        <taxon>Halomonadaceae</taxon>
        <taxon>Modicisalibacter</taxon>
    </lineage>
</organism>
<dbReference type="SMART" id="SM00065">
    <property type="entry name" value="GAF"/>
    <property type="match status" value="1"/>
</dbReference>
<dbReference type="InterPro" id="IPR003018">
    <property type="entry name" value="GAF"/>
</dbReference>
<accession>A0A4R8FNG4</accession>